<dbReference type="InterPro" id="IPR032675">
    <property type="entry name" value="LRR_dom_sf"/>
</dbReference>
<dbReference type="AlphaFoldDB" id="A0A1E3NUY8"/>
<dbReference type="SUPFAM" id="SSF52047">
    <property type="entry name" value="RNI-like"/>
    <property type="match status" value="1"/>
</dbReference>
<name>A0A1E3NUY8_WICAA</name>
<protein>
    <submittedName>
        <fullName evidence="1">Uncharacterized protein</fullName>
    </submittedName>
</protein>
<keyword evidence="2" id="KW-1185">Reference proteome</keyword>
<reference evidence="1 2" key="1">
    <citation type="journal article" date="2016" name="Proc. Natl. Acad. Sci. U.S.A.">
        <title>Comparative genomics of biotechnologically important yeasts.</title>
        <authorList>
            <person name="Riley R."/>
            <person name="Haridas S."/>
            <person name="Wolfe K.H."/>
            <person name="Lopes M.R."/>
            <person name="Hittinger C.T."/>
            <person name="Goeker M."/>
            <person name="Salamov A.A."/>
            <person name="Wisecaver J.H."/>
            <person name="Long T.M."/>
            <person name="Calvey C.H."/>
            <person name="Aerts A.L."/>
            <person name="Barry K.W."/>
            <person name="Choi C."/>
            <person name="Clum A."/>
            <person name="Coughlan A.Y."/>
            <person name="Deshpande S."/>
            <person name="Douglass A.P."/>
            <person name="Hanson S.J."/>
            <person name="Klenk H.-P."/>
            <person name="LaButti K.M."/>
            <person name="Lapidus A."/>
            <person name="Lindquist E.A."/>
            <person name="Lipzen A.M."/>
            <person name="Meier-Kolthoff J.P."/>
            <person name="Ohm R.A."/>
            <person name="Otillar R.P."/>
            <person name="Pangilinan J.L."/>
            <person name="Peng Y."/>
            <person name="Rokas A."/>
            <person name="Rosa C.A."/>
            <person name="Scheuner C."/>
            <person name="Sibirny A.A."/>
            <person name="Slot J.C."/>
            <person name="Stielow J.B."/>
            <person name="Sun H."/>
            <person name="Kurtzman C.P."/>
            <person name="Blackwell M."/>
            <person name="Grigoriev I.V."/>
            <person name="Jeffries T.W."/>
        </authorList>
    </citation>
    <scope>NUCLEOTIDE SEQUENCE [LARGE SCALE GENOMIC DNA]</scope>
    <source>
        <strain evidence="2">ATCC 58044 / CBS 1984 / NCYC 433 / NRRL Y-366-8</strain>
    </source>
</reference>
<organism evidence="1 2">
    <name type="scientific">Wickerhamomyces anomalus (strain ATCC 58044 / CBS 1984 / NCYC 433 / NRRL Y-366-8)</name>
    <name type="common">Yeast</name>
    <name type="synonym">Hansenula anomala</name>
    <dbReference type="NCBI Taxonomy" id="683960"/>
    <lineage>
        <taxon>Eukaryota</taxon>
        <taxon>Fungi</taxon>
        <taxon>Dikarya</taxon>
        <taxon>Ascomycota</taxon>
        <taxon>Saccharomycotina</taxon>
        <taxon>Saccharomycetes</taxon>
        <taxon>Phaffomycetales</taxon>
        <taxon>Wickerhamomycetaceae</taxon>
        <taxon>Wickerhamomyces</taxon>
    </lineage>
</organism>
<proteinExistence type="predicted"/>
<sequence length="579" mass="66393">MPSLLSIPLEVLESISYWLNPSDLLTIAQIKELEPIWRNWSILKYSNSSFTSPDSITCHVNNMKYKSKKRKITPQLVLVILDVYDDPFEKFAEHLLGKFPHHLSILAKNEEVLAKFLISLKPMADSKFFNIDSVEIKGSDLYLDYKTIPFYAPEAQYLELYNVEFIKKHNQKVVSPLLEKLKVTGLNDPDVLKFPATTTLIRPGESLLTSSRFVDLLEGVETLKIEHLYDSGGLDGLNLSTLVNLTIGVDNVLNFSRIKAPMLKNLKILYCEQFVTISDCEFDSLETIEANNCLIGECQRNFAPKFTKLKLKPNFYPIVQEINHGGFFDQVKELTTCNDYFISMVNLKKLEFLHICEVENGAVGELSFVKCPSLKTLCLSYVDFDEKLKPNAPNLENLSMVKCNINYDIFNNIPILLPKLKVLKFEGRIYYYNRIEGTLGNLEWKFSNLKLSELETLIFGNKTESYSRRGIFRTLVTKIGFYNCDFPKLKLFSVDHWSHDFKLINLQIGAPNLKFLKLRSPGTGELDLSNYNHLKALSIQDVSILKYPNCESLEFIGVYACEFKFLHIGELTNLIEVNH</sequence>
<dbReference type="EMBL" id="KV454214">
    <property type="protein sequence ID" value="ODQ57011.1"/>
    <property type="molecule type" value="Genomic_DNA"/>
</dbReference>
<evidence type="ECO:0000313" key="2">
    <source>
        <dbReference type="Proteomes" id="UP000094112"/>
    </source>
</evidence>
<evidence type="ECO:0000313" key="1">
    <source>
        <dbReference type="EMBL" id="ODQ57011.1"/>
    </source>
</evidence>
<gene>
    <name evidence="1" type="ORF">WICANDRAFT_65276</name>
</gene>
<dbReference type="RefSeq" id="XP_019036218.1">
    <property type="nucleotide sequence ID" value="XM_019183885.1"/>
</dbReference>
<dbReference type="GeneID" id="30201131"/>
<dbReference type="Gene3D" id="3.80.10.10">
    <property type="entry name" value="Ribonuclease Inhibitor"/>
    <property type="match status" value="1"/>
</dbReference>
<accession>A0A1E3NUY8</accession>
<dbReference type="Proteomes" id="UP000094112">
    <property type="component" value="Unassembled WGS sequence"/>
</dbReference>